<gene>
    <name evidence="10" type="ORF">NEMVEDRAFT_v1g202235</name>
</gene>
<dbReference type="SUPFAM" id="SSF81321">
    <property type="entry name" value="Family A G protein-coupled receptor-like"/>
    <property type="match status" value="2"/>
</dbReference>
<feature type="transmembrane region" description="Helical" evidence="8">
    <location>
        <begin position="140"/>
        <end position="160"/>
    </location>
</feature>
<dbReference type="AlphaFoldDB" id="A7RU76"/>
<feature type="transmembrane region" description="Helical" evidence="8">
    <location>
        <begin position="282"/>
        <end position="307"/>
    </location>
</feature>
<dbReference type="HOGENOM" id="CLU_348279_0_0_1"/>
<evidence type="ECO:0000313" key="11">
    <source>
        <dbReference type="Proteomes" id="UP000001593"/>
    </source>
</evidence>
<evidence type="ECO:0000256" key="7">
    <source>
        <dbReference type="ARBA" id="ARBA00023224"/>
    </source>
</evidence>
<dbReference type="PANTHER" id="PTHR24243:SF208">
    <property type="entry name" value="PYROKININ-1 RECEPTOR"/>
    <property type="match status" value="1"/>
</dbReference>
<reference evidence="10 11" key="1">
    <citation type="journal article" date="2007" name="Science">
        <title>Sea anemone genome reveals ancestral eumetazoan gene repertoire and genomic organization.</title>
        <authorList>
            <person name="Putnam N.H."/>
            <person name="Srivastava M."/>
            <person name="Hellsten U."/>
            <person name="Dirks B."/>
            <person name="Chapman J."/>
            <person name="Salamov A."/>
            <person name="Terry A."/>
            <person name="Shapiro H."/>
            <person name="Lindquist E."/>
            <person name="Kapitonov V.V."/>
            <person name="Jurka J."/>
            <person name="Genikhovich G."/>
            <person name="Grigoriev I.V."/>
            <person name="Lucas S.M."/>
            <person name="Steele R.E."/>
            <person name="Finnerty J.R."/>
            <person name="Technau U."/>
            <person name="Martindale M.Q."/>
            <person name="Rokhsar D.S."/>
        </authorList>
    </citation>
    <scope>NUCLEOTIDE SEQUENCE [LARGE SCALE GENOMIC DNA]</scope>
    <source>
        <strain evidence="11">CH2 X CH6</strain>
    </source>
</reference>
<keyword evidence="7" id="KW-0807">Transducer</keyword>
<dbReference type="FunFam" id="1.20.1070.10:FF:001301">
    <property type="entry name" value="Predicted protein"/>
    <property type="match status" value="1"/>
</dbReference>
<feature type="transmembrane region" description="Helical" evidence="8">
    <location>
        <begin position="73"/>
        <end position="92"/>
    </location>
</feature>
<evidence type="ECO:0000256" key="2">
    <source>
        <dbReference type="ARBA" id="ARBA00022692"/>
    </source>
</evidence>
<dbReference type="Pfam" id="PF00001">
    <property type="entry name" value="7tm_1"/>
    <property type="match status" value="3"/>
</dbReference>
<sequence>MAAMQTFNDSAEIITSLNFTVPPRISAFAEEPRAVFILRLVVGCVIAITGFVCNAIVIVHITRRCRRLSLVEFYIRNLAVADLGILCGSYPIAVIREQFHGAWPLGEVMCYYGYPLTEVFYAVSVWSITAIAAERWRNTFIIWLGSFSLTSLPLFFIMDYKNTSGEGGTCKFSWPSGMHHVYVVALTILQYILPMGIISFTYLHIAKEIKTSSKFHRRTIRTSDIKKSWGIQKFDSHEERRLKENKRARKLLTPLVLVFAVTMFPLNTLRLVVLLWQAATEWTYFLIVYNLSVFGIVVNSAADPIIYSIVSKEFDFKDLVSLLDCITNLAGAFGDNLYLFGHQTQAPFASWQYRTIPSQQEDNWIERNALTFHQIKRMRRKRAHGQIFPPMRPLIKLQLESRSKDRFVKEITHGIELKKLGARVAMIKGKLVGAKVLFRLKPKNVVHRHKRRVVTGAHGPTKSTMTNRSNVTGTPGVAAETYSLPEVFAWGFAFGVEAFLIVCGNIVTISTFISTKRLRRQSTILLINLATADLCVGALAVPLFIYVFVSYYWRGHVTTTADKLHRIVDSTSGYASLFSLVLVSLERVRVIVWPLHNRMTTRRCCLFSVAVTWMVALLMPLLDLAAVYTRMPGSVYVAVPLVGVSLIVMCVAYAVIWVQVKYKRQKMHKRRSLEFERAFAVTLCIVTVTSVVTWLPYQVILFAETLCRNSGCPFVSNNVLNISKLLHFGNSLVNPIIYSLRFPEFRKAAVHVMSWYRGKNEPRGQDAVLIQMKDVANDEPANNTANTSVRWTWRSRSMRGSSKSNGSPRL</sequence>
<feature type="transmembrane region" description="Helical" evidence="8">
    <location>
        <begin position="251"/>
        <end position="276"/>
    </location>
</feature>
<dbReference type="InterPro" id="IPR017452">
    <property type="entry name" value="GPCR_Rhodpsn_7TM"/>
</dbReference>
<dbReference type="eggNOG" id="KOG4219">
    <property type="taxonomic scope" value="Eukaryota"/>
</dbReference>
<dbReference type="PANTHER" id="PTHR24243">
    <property type="entry name" value="G-PROTEIN COUPLED RECEPTOR"/>
    <property type="match status" value="1"/>
</dbReference>
<keyword evidence="5 8" id="KW-0472">Membrane</keyword>
<evidence type="ECO:0000313" key="10">
    <source>
        <dbReference type="EMBL" id="EDO45034.1"/>
    </source>
</evidence>
<evidence type="ECO:0000256" key="1">
    <source>
        <dbReference type="ARBA" id="ARBA00004141"/>
    </source>
</evidence>
<keyword evidence="11" id="KW-1185">Reference proteome</keyword>
<dbReference type="CDD" id="cd00637">
    <property type="entry name" value="7tm_classA_rhodopsin-like"/>
    <property type="match status" value="2"/>
</dbReference>
<proteinExistence type="predicted"/>
<dbReference type="GO" id="GO:0005886">
    <property type="term" value="C:plasma membrane"/>
    <property type="evidence" value="ECO:0000318"/>
    <property type="project" value="GO_Central"/>
</dbReference>
<evidence type="ECO:0000256" key="6">
    <source>
        <dbReference type="ARBA" id="ARBA00023170"/>
    </source>
</evidence>
<feature type="transmembrane region" description="Helical" evidence="8">
    <location>
        <begin position="487"/>
        <end position="513"/>
    </location>
</feature>
<feature type="transmembrane region" description="Helical" evidence="8">
    <location>
        <begin position="180"/>
        <end position="205"/>
    </location>
</feature>
<name>A7RU76_NEMVE</name>
<feature type="domain" description="G-protein coupled receptors family 1 profile" evidence="9">
    <location>
        <begin position="504"/>
        <end position="738"/>
    </location>
</feature>
<accession>A7RU76</accession>
<keyword evidence="6" id="KW-0675">Receptor</keyword>
<dbReference type="PRINTS" id="PR00237">
    <property type="entry name" value="GPCRRHODOPSN"/>
</dbReference>
<dbReference type="Gene3D" id="1.20.1070.10">
    <property type="entry name" value="Rhodopsin 7-helix transmembrane proteins"/>
    <property type="match status" value="2"/>
</dbReference>
<feature type="transmembrane region" description="Helical" evidence="8">
    <location>
        <begin position="112"/>
        <end position="133"/>
    </location>
</feature>
<dbReference type="GO" id="GO:0008528">
    <property type="term" value="F:G protein-coupled peptide receptor activity"/>
    <property type="evidence" value="ECO:0000318"/>
    <property type="project" value="GO_Central"/>
</dbReference>
<dbReference type="eggNOG" id="KOG3656">
    <property type="taxonomic scope" value="Eukaryota"/>
</dbReference>
<feature type="transmembrane region" description="Helical" evidence="8">
    <location>
        <begin position="36"/>
        <end position="61"/>
    </location>
</feature>
<dbReference type="Proteomes" id="UP000001593">
    <property type="component" value="Unassembled WGS sequence"/>
</dbReference>
<comment type="subcellular location">
    <subcellularLocation>
        <location evidence="1">Membrane</location>
        <topology evidence="1">Multi-pass membrane protein</topology>
    </subcellularLocation>
</comment>
<dbReference type="EMBL" id="DS469539">
    <property type="protein sequence ID" value="EDO45034.1"/>
    <property type="molecule type" value="Genomic_DNA"/>
</dbReference>
<keyword evidence="3 8" id="KW-1133">Transmembrane helix</keyword>
<protein>
    <recommendedName>
        <fullName evidence="9">G-protein coupled receptors family 1 profile domain-containing protein</fullName>
    </recommendedName>
</protein>
<dbReference type="PROSITE" id="PS50262">
    <property type="entry name" value="G_PROTEIN_RECEP_F1_2"/>
    <property type="match status" value="2"/>
</dbReference>
<keyword evidence="4" id="KW-0297">G-protein coupled receptor</keyword>
<feature type="domain" description="G-protein coupled receptors family 1 profile" evidence="9">
    <location>
        <begin position="53"/>
        <end position="307"/>
    </location>
</feature>
<feature type="transmembrane region" description="Helical" evidence="8">
    <location>
        <begin position="634"/>
        <end position="658"/>
    </location>
</feature>
<evidence type="ECO:0000256" key="3">
    <source>
        <dbReference type="ARBA" id="ARBA00022989"/>
    </source>
</evidence>
<evidence type="ECO:0000256" key="4">
    <source>
        <dbReference type="ARBA" id="ARBA00023040"/>
    </source>
</evidence>
<evidence type="ECO:0000259" key="9">
    <source>
        <dbReference type="PROSITE" id="PS50262"/>
    </source>
</evidence>
<evidence type="ECO:0000256" key="5">
    <source>
        <dbReference type="ARBA" id="ARBA00023136"/>
    </source>
</evidence>
<dbReference type="InterPro" id="IPR000276">
    <property type="entry name" value="GPCR_Rhodpsn"/>
</dbReference>
<feature type="transmembrane region" description="Helical" evidence="8">
    <location>
        <begin position="604"/>
        <end position="628"/>
    </location>
</feature>
<feature type="transmembrane region" description="Helical" evidence="8">
    <location>
        <begin position="525"/>
        <end position="553"/>
    </location>
</feature>
<dbReference type="GO" id="GO:0007218">
    <property type="term" value="P:neuropeptide signaling pathway"/>
    <property type="evidence" value="ECO:0000318"/>
    <property type="project" value="GO_Central"/>
</dbReference>
<evidence type="ECO:0000256" key="8">
    <source>
        <dbReference type="SAM" id="Phobius"/>
    </source>
</evidence>
<keyword evidence="2 8" id="KW-0812">Transmembrane</keyword>
<dbReference type="InParanoid" id="A7RU76"/>
<organism evidence="10 11">
    <name type="scientific">Nematostella vectensis</name>
    <name type="common">Starlet sea anemone</name>
    <dbReference type="NCBI Taxonomy" id="45351"/>
    <lineage>
        <taxon>Eukaryota</taxon>
        <taxon>Metazoa</taxon>
        <taxon>Cnidaria</taxon>
        <taxon>Anthozoa</taxon>
        <taxon>Hexacorallia</taxon>
        <taxon>Actiniaria</taxon>
        <taxon>Edwardsiidae</taxon>
        <taxon>Nematostella</taxon>
    </lineage>
</organism>
<feature type="transmembrane region" description="Helical" evidence="8">
    <location>
        <begin position="678"/>
        <end position="697"/>
    </location>
</feature>